<proteinExistence type="predicted"/>
<dbReference type="GO" id="GO:0000976">
    <property type="term" value="F:transcription cis-regulatory region binding"/>
    <property type="evidence" value="ECO:0007669"/>
    <property type="project" value="TreeGrafter"/>
</dbReference>
<name>A0AB33K9W3_9ACTN</name>
<dbReference type="EMBL" id="AP035881">
    <property type="protein sequence ID" value="BFP48708.1"/>
    <property type="molecule type" value="Genomic_DNA"/>
</dbReference>
<dbReference type="PANTHER" id="PTHR30146">
    <property type="entry name" value="LACI-RELATED TRANSCRIPTIONAL REPRESSOR"/>
    <property type="match status" value="1"/>
</dbReference>
<dbReference type="InterPro" id="IPR010982">
    <property type="entry name" value="Lambda_DNA-bd_dom_sf"/>
</dbReference>
<organism evidence="6">
    <name type="scientific">Kitasatospora sp. CMC57</name>
    <dbReference type="NCBI Taxonomy" id="3231513"/>
    <lineage>
        <taxon>Bacteria</taxon>
        <taxon>Bacillati</taxon>
        <taxon>Actinomycetota</taxon>
        <taxon>Actinomycetes</taxon>
        <taxon>Kitasatosporales</taxon>
        <taxon>Streptomycetaceae</taxon>
        <taxon>Kitasatospora</taxon>
    </lineage>
</organism>
<dbReference type="PROSITE" id="PS50932">
    <property type="entry name" value="HTH_LACI_2"/>
    <property type="match status" value="1"/>
</dbReference>
<reference evidence="6" key="1">
    <citation type="submission" date="2024-07" db="EMBL/GenBank/DDBJ databases">
        <title>Complete genome sequences of cellulolytic bacteria, Kitasatospora sp. CMC57 and Streptomyces sp. CMC78, isolated from Japanese agricultural soil.</title>
        <authorList>
            <person name="Hashimoto T."/>
            <person name="Ito M."/>
            <person name="Iwamoto M."/>
            <person name="Fukahori D."/>
            <person name="Shoda T."/>
            <person name="Sakoda M."/>
            <person name="Morohoshi T."/>
            <person name="Mitsuboshi M."/>
            <person name="Nishizawa T."/>
        </authorList>
    </citation>
    <scope>NUCLEOTIDE SEQUENCE</scope>
    <source>
        <strain evidence="6">CMC57</strain>
    </source>
</reference>
<dbReference type="Pfam" id="PF00356">
    <property type="entry name" value="LacI"/>
    <property type="match status" value="1"/>
</dbReference>
<dbReference type="InterPro" id="IPR000843">
    <property type="entry name" value="HTH_LacI"/>
</dbReference>
<evidence type="ECO:0000259" key="4">
    <source>
        <dbReference type="PROSITE" id="PS50932"/>
    </source>
</evidence>
<keyword evidence="1" id="KW-0805">Transcription regulation</keyword>
<dbReference type="SUPFAM" id="SSF47413">
    <property type="entry name" value="lambda repressor-like DNA-binding domains"/>
    <property type="match status" value="1"/>
</dbReference>
<dbReference type="SMART" id="SM00354">
    <property type="entry name" value="HTH_LACI"/>
    <property type="match status" value="1"/>
</dbReference>
<dbReference type="PROSITE" id="PS00356">
    <property type="entry name" value="HTH_LACI_1"/>
    <property type="match status" value="1"/>
</dbReference>
<dbReference type="InterPro" id="IPR001387">
    <property type="entry name" value="Cro/C1-type_HTH"/>
</dbReference>
<protein>
    <submittedName>
        <fullName evidence="6">LacI family DNA-binding transcriptional regulator</fullName>
    </submittedName>
</protein>
<dbReference type="RefSeq" id="WP_407990900.1">
    <property type="nucleotide sequence ID" value="NZ_AP035881.2"/>
</dbReference>
<dbReference type="Gene3D" id="3.40.50.2300">
    <property type="match status" value="2"/>
</dbReference>
<dbReference type="Pfam" id="PF13377">
    <property type="entry name" value="Peripla_BP_3"/>
    <property type="match status" value="1"/>
</dbReference>
<dbReference type="GO" id="GO:0003700">
    <property type="term" value="F:DNA-binding transcription factor activity"/>
    <property type="evidence" value="ECO:0007669"/>
    <property type="project" value="TreeGrafter"/>
</dbReference>
<evidence type="ECO:0000313" key="6">
    <source>
        <dbReference type="EMBL" id="BFP48708.1"/>
    </source>
</evidence>
<dbReference type="InterPro" id="IPR046335">
    <property type="entry name" value="LacI/GalR-like_sensor"/>
</dbReference>
<keyword evidence="3" id="KW-0804">Transcription</keyword>
<gene>
    <name evidence="6" type="ORF">KCMC57_50760</name>
</gene>
<dbReference type="SUPFAM" id="SSF53822">
    <property type="entry name" value="Periplasmic binding protein-like I"/>
    <property type="match status" value="1"/>
</dbReference>
<dbReference type="CDD" id="cd06267">
    <property type="entry name" value="PBP1_LacI_sugar_binding-like"/>
    <property type="match status" value="1"/>
</dbReference>
<dbReference type="CDD" id="cd01392">
    <property type="entry name" value="HTH_LacI"/>
    <property type="match status" value="1"/>
</dbReference>
<evidence type="ECO:0000256" key="2">
    <source>
        <dbReference type="ARBA" id="ARBA00023125"/>
    </source>
</evidence>
<evidence type="ECO:0000256" key="3">
    <source>
        <dbReference type="ARBA" id="ARBA00023163"/>
    </source>
</evidence>
<dbReference type="Gene3D" id="1.10.260.40">
    <property type="entry name" value="lambda repressor-like DNA-binding domains"/>
    <property type="match status" value="1"/>
</dbReference>
<dbReference type="PROSITE" id="PS50943">
    <property type="entry name" value="HTH_CROC1"/>
    <property type="match status" value="1"/>
</dbReference>
<dbReference type="PRINTS" id="PR00036">
    <property type="entry name" value="HTHLACI"/>
</dbReference>
<dbReference type="PANTHER" id="PTHR30146:SF109">
    <property type="entry name" value="HTH-TYPE TRANSCRIPTIONAL REGULATOR GALS"/>
    <property type="match status" value="1"/>
</dbReference>
<sequence>MSEALARRPATLEDVARAAGVSRSTVSRVINNIRNVDPELQQTVRDAVAATGYVPNAAARALVTRRAGAVALVMSSSAGQEEIFTDPFFGRVVGGMIGALRPLGVHPVLMLADDPAAREQVLSYLRQGNADGAMVVSTRADDPLSGRLFEAGLPTVLFGRPAEPLPGRLSWVDLRNVEGGRLAAEHLRARGCRRIVTIAGPAAISAGADRLTGVRAVLGADVPAVEGDFGQASGAKAMERLLAEHPDLDGVFAANDLMARGAVAVLTERGRRVPEDVAVIGFDDSSAATVGLPALTTVRQPVEEMAAEMTRLLLERIADPLTEPGSVLFDPELVIRQSA</sequence>
<evidence type="ECO:0000259" key="5">
    <source>
        <dbReference type="PROSITE" id="PS50943"/>
    </source>
</evidence>
<dbReference type="InterPro" id="IPR028082">
    <property type="entry name" value="Peripla_BP_I"/>
</dbReference>
<feature type="domain" description="HTH cro/C1-type" evidence="5">
    <location>
        <begin position="11"/>
        <end position="40"/>
    </location>
</feature>
<evidence type="ECO:0000256" key="1">
    <source>
        <dbReference type="ARBA" id="ARBA00023015"/>
    </source>
</evidence>
<feature type="domain" description="HTH lacI-type" evidence="4">
    <location>
        <begin position="10"/>
        <end position="64"/>
    </location>
</feature>
<accession>A0AB33K9W3</accession>
<keyword evidence="2 6" id="KW-0238">DNA-binding</keyword>
<dbReference type="AlphaFoldDB" id="A0AB33K9W3"/>